<dbReference type="InterPro" id="IPR034139">
    <property type="entry name" value="TOPRIM_OLD"/>
</dbReference>
<accession>A0A0F9BK16</accession>
<dbReference type="AlphaFoldDB" id="A0A0F9BK16"/>
<feature type="domain" description="OLD protein-like TOPRIM" evidence="1">
    <location>
        <begin position="5"/>
        <end position="71"/>
    </location>
</feature>
<comment type="caution">
    <text evidence="2">The sequence shown here is derived from an EMBL/GenBank/DDBJ whole genome shotgun (WGS) entry which is preliminary data.</text>
</comment>
<name>A0A0F9BK16_9ZZZZ</name>
<sequence>SAFLFFERVFVIVEGKSEYNAFPILFELINEKTHFEAGISFINAENNIQGIIFAKFLRDNKKEVIIIVDKDSKKRKSFTKSGMSKLGFREGVDCFFVGKEDDSEGELEGEFTSQQWVEMLNNKFSKKNTERWDLEDIDSIRNNGKISENLMNLVWTECQEQTSKPDLAKYIAKSIKNKEELSDNLKEIIMKLNTVALED</sequence>
<proteinExistence type="predicted"/>
<protein>
    <recommendedName>
        <fullName evidence="1">OLD protein-like TOPRIM domain-containing protein</fullName>
    </recommendedName>
</protein>
<evidence type="ECO:0000259" key="1">
    <source>
        <dbReference type="Pfam" id="PF20469"/>
    </source>
</evidence>
<organism evidence="2">
    <name type="scientific">marine sediment metagenome</name>
    <dbReference type="NCBI Taxonomy" id="412755"/>
    <lineage>
        <taxon>unclassified sequences</taxon>
        <taxon>metagenomes</taxon>
        <taxon>ecological metagenomes</taxon>
    </lineage>
</organism>
<dbReference type="Pfam" id="PF20469">
    <property type="entry name" value="OLD-like_TOPRIM"/>
    <property type="match status" value="1"/>
</dbReference>
<dbReference type="EMBL" id="LAZR01051631">
    <property type="protein sequence ID" value="KKK84746.1"/>
    <property type="molecule type" value="Genomic_DNA"/>
</dbReference>
<gene>
    <name evidence="2" type="ORF">LCGC14_2780210</name>
</gene>
<evidence type="ECO:0000313" key="2">
    <source>
        <dbReference type="EMBL" id="KKK84746.1"/>
    </source>
</evidence>
<feature type="non-terminal residue" evidence="2">
    <location>
        <position position="1"/>
    </location>
</feature>
<reference evidence="2" key="1">
    <citation type="journal article" date="2015" name="Nature">
        <title>Complex archaea that bridge the gap between prokaryotes and eukaryotes.</title>
        <authorList>
            <person name="Spang A."/>
            <person name="Saw J.H."/>
            <person name="Jorgensen S.L."/>
            <person name="Zaremba-Niedzwiedzka K."/>
            <person name="Martijn J."/>
            <person name="Lind A.E."/>
            <person name="van Eijk R."/>
            <person name="Schleper C."/>
            <person name="Guy L."/>
            <person name="Ettema T.J."/>
        </authorList>
    </citation>
    <scope>NUCLEOTIDE SEQUENCE</scope>
</reference>